<feature type="domain" description="BD-FAE-like" evidence="2">
    <location>
        <begin position="68"/>
        <end position="255"/>
    </location>
</feature>
<dbReference type="Pfam" id="PF20434">
    <property type="entry name" value="BD-FAE"/>
    <property type="match status" value="1"/>
</dbReference>
<evidence type="ECO:0000256" key="1">
    <source>
        <dbReference type="ARBA" id="ARBA00022801"/>
    </source>
</evidence>
<dbReference type="InterPro" id="IPR050300">
    <property type="entry name" value="GDXG_lipolytic_enzyme"/>
</dbReference>
<evidence type="ECO:0000313" key="3">
    <source>
        <dbReference type="EMBL" id="GIJ35116.1"/>
    </source>
</evidence>
<evidence type="ECO:0000313" key="4">
    <source>
        <dbReference type="Proteomes" id="UP000607311"/>
    </source>
</evidence>
<dbReference type="SUPFAM" id="SSF53474">
    <property type="entry name" value="alpha/beta-Hydrolases"/>
    <property type="match status" value="1"/>
</dbReference>
<dbReference type="PANTHER" id="PTHR48081">
    <property type="entry name" value="AB HYDROLASE SUPERFAMILY PROTEIN C4A8.06C"/>
    <property type="match status" value="1"/>
</dbReference>
<dbReference type="EMBL" id="BOPD01000027">
    <property type="protein sequence ID" value="GIJ35116.1"/>
    <property type="molecule type" value="Genomic_DNA"/>
</dbReference>
<dbReference type="Gene3D" id="3.40.50.1820">
    <property type="entry name" value="alpha/beta hydrolase"/>
    <property type="match status" value="1"/>
</dbReference>
<reference evidence="3" key="1">
    <citation type="submission" date="2021-01" db="EMBL/GenBank/DDBJ databases">
        <title>Whole genome shotgun sequence of Verrucosispora sediminis NBRC 107745.</title>
        <authorList>
            <person name="Komaki H."/>
            <person name="Tamura T."/>
        </authorList>
    </citation>
    <scope>NUCLEOTIDE SEQUENCE</scope>
    <source>
        <strain evidence="3">NBRC 107745</strain>
    </source>
</reference>
<name>A0A9W5UU57_9ACTN</name>
<evidence type="ECO:0000259" key="2">
    <source>
        <dbReference type="Pfam" id="PF20434"/>
    </source>
</evidence>
<dbReference type="InterPro" id="IPR049492">
    <property type="entry name" value="BD-FAE-like_dom"/>
</dbReference>
<protein>
    <submittedName>
        <fullName evidence="3">Lipase/esterase</fullName>
    </submittedName>
</protein>
<dbReference type="AlphaFoldDB" id="A0A9W5UU57"/>
<gene>
    <name evidence="3" type="ORF">Vse01_42640</name>
</gene>
<comment type="caution">
    <text evidence="3">The sequence shown here is derived from an EMBL/GenBank/DDBJ whole genome shotgun (WGS) entry which is preliminary data.</text>
</comment>
<proteinExistence type="predicted"/>
<organism evidence="3 4">
    <name type="scientific">Micromonospora sediminimaris</name>
    <dbReference type="NCBI Taxonomy" id="547162"/>
    <lineage>
        <taxon>Bacteria</taxon>
        <taxon>Bacillati</taxon>
        <taxon>Actinomycetota</taxon>
        <taxon>Actinomycetes</taxon>
        <taxon>Micromonosporales</taxon>
        <taxon>Micromonosporaceae</taxon>
        <taxon>Micromonospora</taxon>
    </lineage>
</organism>
<dbReference type="GO" id="GO:0016787">
    <property type="term" value="F:hydrolase activity"/>
    <property type="evidence" value="ECO:0007669"/>
    <property type="project" value="UniProtKB-KW"/>
</dbReference>
<dbReference type="InterPro" id="IPR029058">
    <property type="entry name" value="AB_hydrolase_fold"/>
</dbReference>
<accession>A0A9W5UU57</accession>
<keyword evidence="1" id="KW-0378">Hydrolase</keyword>
<dbReference type="Proteomes" id="UP000607311">
    <property type="component" value="Unassembled WGS sequence"/>
</dbReference>
<keyword evidence="4" id="KW-1185">Reference proteome</keyword>
<sequence>MPSIFTQRYPSASGGPLPCYPGGTYLTVAGEPRYRRPMHSDPRTVLTRPAPEPDATVAYGEHPDQIADLRRPAGSGPPRPLVVVVHGGFWRAEYDRRHTGPLATALAALGYPVAQLEYRRTGQPGGGWPGTLTDVLAGVSALPGLAEVALPGRVTATPPVLVGHSAGGHLALYAAAHAPGAVAGVLALAPVADLAEAYRLDLDAGAVAALLGGGPADVPERYATADPRSLVPLRPRTVVIHGTLDQQVPIDLSRNYVAAARAAGTEIRLIELPECEHFGLIAPDSPAWPEVTDALRSLHEDH</sequence>